<dbReference type="Gene3D" id="3.90.280.10">
    <property type="entry name" value="PEBP-like"/>
    <property type="match status" value="1"/>
</dbReference>
<dbReference type="Pfam" id="PF01161">
    <property type="entry name" value="PBP"/>
    <property type="match status" value="1"/>
</dbReference>
<dbReference type="PANTHER" id="PTHR30289">
    <property type="entry name" value="UNCHARACTERIZED PROTEIN YBCL-RELATED"/>
    <property type="match status" value="1"/>
</dbReference>
<name>A0ABP9RWS2_9ACTN</name>
<dbReference type="CDD" id="cd00865">
    <property type="entry name" value="PEBP_bact_arch"/>
    <property type="match status" value="1"/>
</dbReference>
<comment type="similarity">
    <text evidence="1">Belongs to the UPF0098 family.</text>
</comment>
<proteinExistence type="inferred from homology"/>
<dbReference type="NCBIfam" id="TIGR00481">
    <property type="entry name" value="YbhB/YbcL family Raf kinase inhibitor-like protein"/>
    <property type="match status" value="1"/>
</dbReference>
<organism evidence="2 3">
    <name type="scientific">Rugosimonospora acidiphila</name>
    <dbReference type="NCBI Taxonomy" id="556531"/>
    <lineage>
        <taxon>Bacteria</taxon>
        <taxon>Bacillati</taxon>
        <taxon>Actinomycetota</taxon>
        <taxon>Actinomycetes</taxon>
        <taxon>Micromonosporales</taxon>
        <taxon>Micromonosporaceae</taxon>
        <taxon>Rugosimonospora</taxon>
    </lineage>
</organism>
<dbReference type="PANTHER" id="PTHR30289:SF1">
    <property type="entry name" value="PEBP (PHOSPHATIDYLETHANOLAMINE-BINDING PROTEIN) FAMILY PROTEIN"/>
    <property type="match status" value="1"/>
</dbReference>
<reference evidence="3" key="1">
    <citation type="journal article" date="2019" name="Int. J. Syst. Evol. Microbiol.">
        <title>The Global Catalogue of Microorganisms (GCM) 10K type strain sequencing project: providing services to taxonomists for standard genome sequencing and annotation.</title>
        <authorList>
            <consortium name="The Broad Institute Genomics Platform"/>
            <consortium name="The Broad Institute Genome Sequencing Center for Infectious Disease"/>
            <person name="Wu L."/>
            <person name="Ma J."/>
        </authorList>
    </citation>
    <scope>NUCLEOTIDE SEQUENCE [LARGE SCALE GENOMIC DNA]</scope>
    <source>
        <strain evidence="3">JCM 18304</strain>
    </source>
</reference>
<evidence type="ECO:0000313" key="2">
    <source>
        <dbReference type="EMBL" id="GAA5188424.1"/>
    </source>
</evidence>
<protein>
    <submittedName>
        <fullName evidence="2">YbhB/YbcL family Raf kinase inhibitor-like protein</fullName>
    </submittedName>
</protein>
<dbReference type="InterPro" id="IPR008914">
    <property type="entry name" value="PEBP"/>
</dbReference>
<dbReference type="InterPro" id="IPR005247">
    <property type="entry name" value="YbhB_YbcL/LppC-like"/>
</dbReference>
<accession>A0ABP9RWS2</accession>
<dbReference type="EMBL" id="BAABJQ010000011">
    <property type="protein sequence ID" value="GAA5188424.1"/>
    <property type="molecule type" value="Genomic_DNA"/>
</dbReference>
<evidence type="ECO:0000313" key="3">
    <source>
        <dbReference type="Proteomes" id="UP001501570"/>
    </source>
</evidence>
<dbReference type="Proteomes" id="UP001501570">
    <property type="component" value="Unassembled WGS sequence"/>
</dbReference>
<dbReference type="InterPro" id="IPR036610">
    <property type="entry name" value="PEBP-like_sf"/>
</dbReference>
<keyword evidence="3" id="KW-1185">Reference proteome</keyword>
<gene>
    <name evidence="2" type="ORF">GCM10023322_39090</name>
</gene>
<keyword evidence="2" id="KW-0649">Protein kinase inhibitor</keyword>
<comment type="caution">
    <text evidence="2">The sequence shown here is derived from an EMBL/GenBank/DDBJ whole genome shotgun (WGS) entry which is preliminary data.</text>
</comment>
<dbReference type="RefSeq" id="WP_345631470.1">
    <property type="nucleotide sequence ID" value="NZ_BAABJQ010000011.1"/>
</dbReference>
<dbReference type="SUPFAM" id="SSF49777">
    <property type="entry name" value="PEBP-like"/>
    <property type="match status" value="1"/>
</dbReference>
<dbReference type="GO" id="GO:0004860">
    <property type="term" value="F:protein kinase inhibitor activity"/>
    <property type="evidence" value="ECO:0007669"/>
    <property type="project" value="UniProtKB-KW"/>
</dbReference>
<sequence length="180" mass="18868">MSLLDRATAPDPFDILPARPAFMLSSTDIADGQPLDSRFAHGSVGGENVSPQLSWSGFPAETKGFVVTCFDPDAPTGSGFWHWVLVGLPASVTELPAGAGAAGMLPPGAFHVRNDYGDLNYGGSAPPAGDVVHRYVFTVHAIDVEDLGLNDSVSPAYVGFNLAFHTLARATLRPTFQVAA</sequence>
<evidence type="ECO:0000256" key="1">
    <source>
        <dbReference type="ARBA" id="ARBA00007120"/>
    </source>
</evidence>